<feature type="region of interest" description="Disordered" evidence="1">
    <location>
        <begin position="1"/>
        <end position="49"/>
    </location>
</feature>
<reference evidence="2" key="1">
    <citation type="submission" date="2019-10" db="EMBL/GenBank/DDBJ databases">
        <authorList>
            <person name="Nor Muhammad N."/>
        </authorList>
    </citation>
    <scope>NUCLEOTIDE SEQUENCE</scope>
</reference>
<organism evidence="2">
    <name type="scientific">Ganoderma boninense</name>
    <dbReference type="NCBI Taxonomy" id="34458"/>
    <lineage>
        <taxon>Eukaryota</taxon>
        <taxon>Fungi</taxon>
        <taxon>Dikarya</taxon>
        <taxon>Basidiomycota</taxon>
        <taxon>Agaricomycotina</taxon>
        <taxon>Agaricomycetes</taxon>
        <taxon>Polyporales</taxon>
        <taxon>Polyporaceae</taxon>
        <taxon>Ganoderma</taxon>
    </lineage>
</organism>
<accession>A0A5K1JS64</accession>
<evidence type="ECO:0000256" key="1">
    <source>
        <dbReference type="SAM" id="MobiDB-lite"/>
    </source>
</evidence>
<feature type="compositionally biased region" description="Low complexity" evidence="1">
    <location>
        <begin position="24"/>
        <end position="43"/>
    </location>
</feature>
<dbReference type="EMBL" id="LR724133">
    <property type="protein sequence ID" value="VWO94668.1"/>
    <property type="molecule type" value="Genomic_DNA"/>
</dbReference>
<protein>
    <submittedName>
        <fullName evidence="2">Calcium dependent mitochondrial carrier protein</fullName>
    </submittedName>
</protein>
<gene>
    <name evidence="2" type="primary">G4NCI6</name>
</gene>
<feature type="compositionally biased region" description="Polar residues" evidence="1">
    <location>
        <begin position="1"/>
        <end position="10"/>
    </location>
</feature>
<evidence type="ECO:0000313" key="2">
    <source>
        <dbReference type="EMBL" id="VWO94668.1"/>
    </source>
</evidence>
<proteinExistence type="predicted"/>
<name>A0A5K1JS64_9APHY</name>
<sequence>MDVDSTSSSHLPGHLRSEPEVADSSPATPSRTTSSSTTERPASGASRLEKVSARDLGDFKNSLELVWIMCGAIHDGSVLTSRRHHPAHKKLHECAGILHGDINPNTIVALDTEDRKVEGALIDYDMPMCRAAMRKLANPDPVVPPPAPPRNFYMPAYHYH</sequence>
<dbReference type="AlphaFoldDB" id="A0A5K1JS64"/>